<accession>A0AAU7B9V1</accession>
<dbReference type="GO" id="GO:0015986">
    <property type="term" value="P:proton motive force-driven ATP synthesis"/>
    <property type="evidence" value="ECO:0007669"/>
    <property type="project" value="InterPro"/>
</dbReference>
<dbReference type="InterPro" id="IPR001421">
    <property type="entry name" value="ATP8_metazoa"/>
</dbReference>
<gene>
    <name evidence="13" type="primary">ATP8</name>
</gene>
<geneLocation type="mitochondrion" evidence="13"/>
<keyword evidence="10 12" id="KW-0496">Mitochondrion</keyword>
<sequence length="52" mass="6126">MPQMAPIMLLLLFIIFSLTLLLFCSSNYFLFMTSPPQTLEKKINSNSLNWKW</sequence>
<evidence type="ECO:0000313" key="13">
    <source>
        <dbReference type="EMBL" id="XBC31371.1"/>
    </source>
</evidence>
<evidence type="ECO:0000256" key="2">
    <source>
        <dbReference type="ARBA" id="ARBA00008892"/>
    </source>
</evidence>
<comment type="subcellular location">
    <subcellularLocation>
        <location evidence="1 12">Mitochondrion membrane</location>
        <topology evidence="1 12">Single-pass membrane protein</topology>
    </subcellularLocation>
</comment>
<reference evidence="13" key="1">
    <citation type="journal article" date="2024" name="Roy. Soc. Open Sci.">
        <title>Fossil-calibrated phylogenies of Southern cave weta show dispersal and extinction confound biogeographic signal.</title>
        <authorList>
            <person name="Dowle E.J."/>
            <person name="Trewick S.A."/>
            <person name="Morgan-Richards M."/>
        </authorList>
    </citation>
    <scope>NUCLEOTIDE SEQUENCE</scope>
    <source>
        <tissue evidence="13">Leg</tissue>
    </source>
</reference>
<keyword evidence="7 12" id="KW-0375">Hydrogen ion transport</keyword>
<evidence type="ECO:0000256" key="5">
    <source>
        <dbReference type="ARBA" id="ARBA00022547"/>
    </source>
</evidence>
<keyword evidence="11" id="KW-0472">Membrane</keyword>
<organism evidence="13">
    <name type="scientific">Micropathus cavernicola</name>
    <dbReference type="NCBI Taxonomy" id="3073456"/>
    <lineage>
        <taxon>Eukaryota</taxon>
        <taxon>Metazoa</taxon>
        <taxon>Ecdysozoa</taxon>
        <taxon>Arthropoda</taxon>
        <taxon>Hexapoda</taxon>
        <taxon>Insecta</taxon>
        <taxon>Pterygota</taxon>
        <taxon>Neoptera</taxon>
        <taxon>Polyneoptera</taxon>
        <taxon>Orthoptera</taxon>
        <taxon>Ensifera</taxon>
        <taxon>Tettigoniidea</taxon>
        <taxon>Rhaphidophoroidea</taxon>
        <taxon>Rhaphidophoridae</taxon>
        <taxon>Macropathinae</taxon>
        <taxon>Micropathus</taxon>
    </lineage>
</organism>
<comment type="subunit">
    <text evidence="3">F-type ATPases have 2 components, CF(1) - the catalytic core - and CF(0) - the membrane proton channel.</text>
</comment>
<protein>
    <recommendedName>
        <fullName evidence="12">ATP synthase complex subunit 8</fullName>
    </recommendedName>
</protein>
<dbReference type="GO" id="GO:0031966">
    <property type="term" value="C:mitochondrial membrane"/>
    <property type="evidence" value="ECO:0007669"/>
    <property type="project" value="UniProtKB-SubCell"/>
</dbReference>
<comment type="similarity">
    <text evidence="2 12">Belongs to the ATPase protein 8 family.</text>
</comment>
<keyword evidence="6 12" id="KW-0812">Transmembrane</keyword>
<evidence type="ECO:0000256" key="3">
    <source>
        <dbReference type="ARBA" id="ARBA00011291"/>
    </source>
</evidence>
<keyword evidence="5 12" id="KW-0138">CF(0)</keyword>
<evidence type="ECO:0000256" key="10">
    <source>
        <dbReference type="ARBA" id="ARBA00023128"/>
    </source>
</evidence>
<reference evidence="13" key="2">
    <citation type="submission" date="2024-06" db="EMBL/GenBank/DDBJ databases">
        <authorList>
            <person name="Dowle E.J."/>
            <person name="Trewick S.A."/>
            <person name="Morgan-Richards M."/>
        </authorList>
    </citation>
    <scope>NUCLEOTIDE SEQUENCE</scope>
    <source>
        <tissue evidence="13">Leg</tissue>
    </source>
</reference>
<proteinExistence type="inferred from homology"/>
<dbReference type="GO" id="GO:0015078">
    <property type="term" value="F:proton transmembrane transporter activity"/>
    <property type="evidence" value="ECO:0007669"/>
    <property type="project" value="InterPro"/>
</dbReference>
<keyword evidence="8" id="KW-1133">Transmembrane helix</keyword>
<evidence type="ECO:0000256" key="12">
    <source>
        <dbReference type="RuleBase" id="RU003661"/>
    </source>
</evidence>
<evidence type="ECO:0000256" key="4">
    <source>
        <dbReference type="ARBA" id="ARBA00022448"/>
    </source>
</evidence>
<evidence type="ECO:0000256" key="9">
    <source>
        <dbReference type="ARBA" id="ARBA00023065"/>
    </source>
</evidence>
<evidence type="ECO:0000256" key="6">
    <source>
        <dbReference type="ARBA" id="ARBA00022692"/>
    </source>
</evidence>
<dbReference type="AlphaFoldDB" id="A0AAU7B9V1"/>
<evidence type="ECO:0000256" key="1">
    <source>
        <dbReference type="ARBA" id="ARBA00004304"/>
    </source>
</evidence>
<keyword evidence="9 12" id="KW-0406">Ion transport</keyword>
<dbReference type="Pfam" id="PF00895">
    <property type="entry name" value="ATP-synt_8"/>
    <property type="match status" value="1"/>
</dbReference>
<keyword evidence="4 12" id="KW-0813">Transport</keyword>
<evidence type="ECO:0000256" key="11">
    <source>
        <dbReference type="ARBA" id="ARBA00023136"/>
    </source>
</evidence>
<name>A0AAU7B9V1_9ORTH</name>
<dbReference type="GO" id="GO:0045259">
    <property type="term" value="C:proton-transporting ATP synthase complex"/>
    <property type="evidence" value="ECO:0007669"/>
    <property type="project" value="UniProtKB-KW"/>
</dbReference>
<evidence type="ECO:0000256" key="8">
    <source>
        <dbReference type="ARBA" id="ARBA00022989"/>
    </source>
</evidence>
<evidence type="ECO:0000256" key="7">
    <source>
        <dbReference type="ARBA" id="ARBA00022781"/>
    </source>
</evidence>
<dbReference type="EMBL" id="OR551715">
    <property type="protein sequence ID" value="XBC31371.1"/>
    <property type="molecule type" value="Genomic_DNA"/>
</dbReference>